<dbReference type="AlphaFoldDB" id="A0A197KA11"/>
<protein>
    <submittedName>
        <fullName evidence="2">Uncharacterized protein</fullName>
    </submittedName>
</protein>
<keyword evidence="3" id="KW-1185">Reference proteome</keyword>
<name>A0A197KA11_9FUNG</name>
<proteinExistence type="predicted"/>
<evidence type="ECO:0000313" key="3">
    <source>
        <dbReference type="Proteomes" id="UP000078512"/>
    </source>
</evidence>
<reference evidence="2 3" key="1">
    <citation type="submission" date="2016-05" db="EMBL/GenBank/DDBJ databases">
        <title>Genome sequencing reveals origins of a unique bacterial endosymbiosis in the earliest lineages of terrestrial Fungi.</title>
        <authorList>
            <consortium name="DOE Joint Genome Institute"/>
            <person name="Uehling J."/>
            <person name="Gryganskyi A."/>
            <person name="Hameed K."/>
            <person name="Tschaplinski T."/>
            <person name="Misztal P."/>
            <person name="Wu S."/>
            <person name="Desiro A."/>
            <person name="Vande Pol N."/>
            <person name="Du Z.-Y."/>
            <person name="Zienkiewicz A."/>
            <person name="Zienkiewicz K."/>
            <person name="Morin E."/>
            <person name="Tisserant E."/>
            <person name="Splivallo R."/>
            <person name="Hainaut M."/>
            <person name="Henrissat B."/>
            <person name="Ohm R."/>
            <person name="Kuo A."/>
            <person name="Yan J."/>
            <person name="Lipzen A."/>
            <person name="Nolan M."/>
            <person name="Labutti K."/>
            <person name="Barry K."/>
            <person name="Goldstein A."/>
            <person name="Labbe J."/>
            <person name="Schadt C."/>
            <person name="Tuskan G."/>
            <person name="Grigoriev I."/>
            <person name="Martin F."/>
            <person name="Vilgalys R."/>
            <person name="Bonito G."/>
        </authorList>
    </citation>
    <scope>NUCLEOTIDE SEQUENCE [LARGE SCALE GENOMIC DNA]</scope>
    <source>
        <strain evidence="2 3">AG-77</strain>
    </source>
</reference>
<dbReference type="EMBL" id="KV442018">
    <property type="protein sequence ID" value="OAQ34330.1"/>
    <property type="molecule type" value="Genomic_DNA"/>
</dbReference>
<organism evidence="2 3">
    <name type="scientific">Linnemannia elongata AG-77</name>
    <dbReference type="NCBI Taxonomy" id="1314771"/>
    <lineage>
        <taxon>Eukaryota</taxon>
        <taxon>Fungi</taxon>
        <taxon>Fungi incertae sedis</taxon>
        <taxon>Mucoromycota</taxon>
        <taxon>Mortierellomycotina</taxon>
        <taxon>Mortierellomycetes</taxon>
        <taxon>Mortierellales</taxon>
        <taxon>Mortierellaceae</taxon>
        <taxon>Linnemannia</taxon>
    </lineage>
</organism>
<gene>
    <name evidence="2" type="ORF">K457DRAFT_14725</name>
</gene>
<dbReference type="Proteomes" id="UP000078512">
    <property type="component" value="Unassembled WGS sequence"/>
</dbReference>
<sequence length="454" mass="52257">MRGRLPETRQPQPQQQAINCETPDWDFDPVSWRQRHATDMSDEPTDEESIIQEHIYDTKADIQMSLSQPLVKIAPYNPAPNERLALLGVARVVQRELQTLQDALCCGRPPDQRDGDYTPAPNWDSAYLTDIINSWNEPVALEPDYCLLKSMSVYELGKSIQVSVLGHEKVQRYLNMALTLAQRGERILKTKLGPGDAADRFWRYQTMLSYIYHHQAEMVITLIKKQQESAGLQDQKMVDQVCDLALRALRCFHRGMRWHPNVNSVTAISNEEPFKDKEWIKMADLADSCLQLIDDFAARQTWYRHTLKLLQGALYENRAQADRFLGLISKTHLEYALWIYEQGETASAVVPKPYPMFQEMQRASIAVASPSPDEVRSEQHRLVIDTLHMISLTCKAPHLVHLYIREASLWIEKLKTKFPDEPINPSYLYASDFMASKDRAIQAITQHRQAHSLD</sequence>
<feature type="compositionally biased region" description="Polar residues" evidence="1">
    <location>
        <begin position="9"/>
        <end position="19"/>
    </location>
</feature>
<evidence type="ECO:0000256" key="1">
    <source>
        <dbReference type="SAM" id="MobiDB-lite"/>
    </source>
</evidence>
<evidence type="ECO:0000313" key="2">
    <source>
        <dbReference type="EMBL" id="OAQ34330.1"/>
    </source>
</evidence>
<accession>A0A197KA11</accession>
<feature type="region of interest" description="Disordered" evidence="1">
    <location>
        <begin position="1"/>
        <end position="25"/>
    </location>
</feature>
<dbReference type="OrthoDB" id="2333482at2759"/>